<dbReference type="eggNOG" id="ENOG502QUGT">
    <property type="taxonomic scope" value="Eukaryota"/>
</dbReference>
<evidence type="ECO:0000313" key="3">
    <source>
        <dbReference type="Proteomes" id="UP000007264"/>
    </source>
</evidence>
<reference evidence="2 3" key="1">
    <citation type="journal article" date="2012" name="Genome Biol.">
        <title>The genome of the polar eukaryotic microalga coccomyxa subellipsoidea reveals traits of cold adaptation.</title>
        <authorList>
            <person name="Blanc G."/>
            <person name="Agarkova I."/>
            <person name="Grimwood J."/>
            <person name="Kuo A."/>
            <person name="Brueggeman A."/>
            <person name="Dunigan D."/>
            <person name="Gurnon J."/>
            <person name="Ladunga I."/>
            <person name="Lindquist E."/>
            <person name="Lucas S."/>
            <person name="Pangilinan J."/>
            <person name="Proschold T."/>
            <person name="Salamov A."/>
            <person name="Schmutz J."/>
            <person name="Weeks D."/>
            <person name="Yamada T."/>
            <person name="Claverie J.M."/>
            <person name="Grigoriev I."/>
            <person name="Van Etten J."/>
            <person name="Lomsadze A."/>
            <person name="Borodovsky M."/>
        </authorList>
    </citation>
    <scope>NUCLEOTIDE SEQUENCE [LARGE SCALE GENOMIC DNA]</scope>
    <source>
        <strain evidence="2 3">C-169</strain>
    </source>
</reference>
<proteinExistence type="predicted"/>
<feature type="chain" id="PRO_5003636613" description="PA14 domain-containing protein" evidence="1">
    <location>
        <begin position="25"/>
        <end position="308"/>
    </location>
</feature>
<dbReference type="EMBL" id="AGSI01000012">
    <property type="protein sequence ID" value="EIE21381.1"/>
    <property type="molecule type" value="Genomic_DNA"/>
</dbReference>
<keyword evidence="1" id="KW-0732">Signal</keyword>
<sequence length="308" mass="33366">MTLVGAHLLLAVLLAVNVATVALAQGVVSSVVSSVGSAVKTATGAGDPILTGFDGRSFEFVGEVGAYYNVISEKQHQMSMKLKLGQMWDHNGTYMEGIGFRYQDHKVVIELASDDSMHVYLDGKRLQMAMDENEQEHLLGLDSGEMMLLWQLHRPDLGQAIEINTDLLSVIVFLTPAGTRDEGGVIQPAYLNFDAALLGPPAHDLKGIIGIGYERLTAAAAAAPADDFKFHGVDSDYKIAGYFSTAHKHNAFGVAAAAGRSKRRLIERVDVAFPLRFHAGGVPSKTPIIPPSRRRLIEAVTLPRRMFQ</sequence>
<keyword evidence="3" id="KW-1185">Reference proteome</keyword>
<organism evidence="2 3">
    <name type="scientific">Coccomyxa subellipsoidea (strain C-169)</name>
    <name type="common">Green microalga</name>
    <dbReference type="NCBI Taxonomy" id="574566"/>
    <lineage>
        <taxon>Eukaryota</taxon>
        <taxon>Viridiplantae</taxon>
        <taxon>Chlorophyta</taxon>
        <taxon>core chlorophytes</taxon>
        <taxon>Trebouxiophyceae</taxon>
        <taxon>Trebouxiophyceae incertae sedis</taxon>
        <taxon>Coccomyxaceae</taxon>
        <taxon>Coccomyxa</taxon>
        <taxon>Coccomyxa subellipsoidea</taxon>
    </lineage>
</organism>
<dbReference type="OrthoDB" id="2014699at2759"/>
<dbReference type="AlphaFoldDB" id="I0YSL2"/>
<dbReference type="RefSeq" id="XP_005645925.1">
    <property type="nucleotide sequence ID" value="XM_005645868.1"/>
</dbReference>
<evidence type="ECO:0008006" key="4">
    <source>
        <dbReference type="Google" id="ProtNLM"/>
    </source>
</evidence>
<evidence type="ECO:0000313" key="2">
    <source>
        <dbReference type="EMBL" id="EIE21381.1"/>
    </source>
</evidence>
<dbReference type="Proteomes" id="UP000007264">
    <property type="component" value="Unassembled WGS sequence"/>
</dbReference>
<protein>
    <recommendedName>
        <fullName evidence="4">PA14 domain-containing protein</fullName>
    </recommendedName>
</protein>
<gene>
    <name evidence="2" type="ORF">COCSUDRAFT_66852</name>
</gene>
<feature type="signal peptide" evidence="1">
    <location>
        <begin position="1"/>
        <end position="24"/>
    </location>
</feature>
<dbReference type="KEGG" id="csl:COCSUDRAFT_66852"/>
<evidence type="ECO:0000256" key="1">
    <source>
        <dbReference type="SAM" id="SignalP"/>
    </source>
</evidence>
<accession>I0YSL2</accession>
<name>I0YSL2_COCSC</name>
<comment type="caution">
    <text evidence="2">The sequence shown here is derived from an EMBL/GenBank/DDBJ whole genome shotgun (WGS) entry which is preliminary data.</text>
</comment>
<dbReference type="GeneID" id="17039365"/>